<dbReference type="GO" id="GO:0006897">
    <property type="term" value="P:endocytosis"/>
    <property type="evidence" value="ECO:0007669"/>
    <property type="project" value="TreeGrafter"/>
</dbReference>
<feature type="domain" description="ENTH" evidence="2">
    <location>
        <begin position="13"/>
        <end position="143"/>
    </location>
</feature>
<dbReference type="PANTHER" id="PTHR12276:SF45">
    <property type="entry name" value="CLATHRIN INTERACTOR 1"/>
    <property type="match status" value="1"/>
</dbReference>
<dbReference type="SMART" id="SM00273">
    <property type="entry name" value="ENTH"/>
    <property type="match status" value="1"/>
</dbReference>
<reference evidence="3 4" key="1">
    <citation type="submission" date="2018-03" db="EMBL/GenBank/DDBJ databases">
        <authorList>
            <person name="Fogelqvist J."/>
        </authorList>
    </citation>
    <scope>NUCLEOTIDE SEQUENCE [LARGE SCALE GENOMIC DNA]</scope>
</reference>
<feature type="compositionally biased region" description="Basic and acidic residues" evidence="1">
    <location>
        <begin position="195"/>
        <end position="205"/>
    </location>
</feature>
<dbReference type="InterPro" id="IPR008942">
    <property type="entry name" value="ENTH_VHS"/>
</dbReference>
<dbReference type="GO" id="GO:0005768">
    <property type="term" value="C:endosome"/>
    <property type="evidence" value="ECO:0007669"/>
    <property type="project" value="TreeGrafter"/>
</dbReference>
<dbReference type="GO" id="GO:0030125">
    <property type="term" value="C:clathrin vesicle coat"/>
    <property type="evidence" value="ECO:0007669"/>
    <property type="project" value="TreeGrafter"/>
</dbReference>
<dbReference type="Proteomes" id="UP000290189">
    <property type="component" value="Unassembled WGS sequence"/>
</dbReference>
<dbReference type="PROSITE" id="PS50942">
    <property type="entry name" value="ENTH"/>
    <property type="match status" value="1"/>
</dbReference>
<dbReference type="AlphaFoldDB" id="A0A3P3YH62"/>
<evidence type="ECO:0000259" key="2">
    <source>
        <dbReference type="PROSITE" id="PS50942"/>
    </source>
</evidence>
<feature type="compositionally biased region" description="Low complexity" evidence="1">
    <location>
        <begin position="522"/>
        <end position="535"/>
    </location>
</feature>
<dbReference type="PANTHER" id="PTHR12276">
    <property type="entry name" value="EPSIN/ENT-RELATED"/>
    <property type="match status" value="1"/>
</dbReference>
<dbReference type="EMBL" id="OVEO01000012">
    <property type="protein sequence ID" value="SPQ99454.1"/>
    <property type="molecule type" value="Genomic_DNA"/>
</dbReference>
<dbReference type="Gene3D" id="1.25.40.90">
    <property type="match status" value="1"/>
</dbReference>
<organism evidence="3 4">
    <name type="scientific">Plasmodiophora brassicae</name>
    <name type="common">Clubroot disease agent</name>
    <dbReference type="NCBI Taxonomy" id="37360"/>
    <lineage>
        <taxon>Eukaryota</taxon>
        <taxon>Sar</taxon>
        <taxon>Rhizaria</taxon>
        <taxon>Endomyxa</taxon>
        <taxon>Phytomyxea</taxon>
        <taxon>Plasmodiophorida</taxon>
        <taxon>Plasmodiophoridae</taxon>
        <taxon>Plasmodiophora</taxon>
    </lineage>
</organism>
<geneLocation type="mitochondrion" evidence="3"/>
<dbReference type="GO" id="GO:0005543">
    <property type="term" value="F:phospholipid binding"/>
    <property type="evidence" value="ECO:0007669"/>
    <property type="project" value="TreeGrafter"/>
</dbReference>
<sequence>MDQVKKLVRAAKEVALDYDDVQVRVRDATSNDPVGADERLLARISHDTRDRYSYNSMFSIFWKRLTDLHQPSHILKSLILCEYLLIHGDDRFVRDMRTKKNVIKRLTGYKFYREHEDVGGEVRNQARNVLRALTEDDLLEKLRKEKQAAALSRQGERYERTYTSQMQSAFSDSVQSPTNHASNQPNSPYHRPVMHQRELSQRSDADDNLVQAEPAVGKDRPRRKSKTKDSDDAKPKKEKAKKNKKNRKKRQSEQKDEEQASFASSLSDDDGGGGDDDAHVQRVTTAMGNANLAPKPQIDLLTGQGAAPVDWLSAFDFQQQHQQGQGQAPAHHDPSFMIESGGDIFAPTPIDPSTPQGTAETGGFAFDDALEIGSDDDADAKGKDGFWNVGSNLIDVTDLRAHAPVKQAAAPPPATLGKSLAEIAATNRTGATTGTDLAIRPLPQAGHNAFGGYPSQAPFGQPAAPAPFGGYPPAQGAYGYGAGFAPAPYAMQAAPFGGFAAAPPHQQAAFLPGMGYPPPAPAAQGQPFPSQAPFAKASSGAPAADPFAQLWKPPQ</sequence>
<accession>A0A3P3YH62</accession>
<feature type="compositionally biased region" description="Basic residues" evidence="1">
    <location>
        <begin position="236"/>
        <end position="250"/>
    </location>
</feature>
<dbReference type="InterPro" id="IPR013809">
    <property type="entry name" value="ENTH"/>
</dbReference>
<feature type="compositionally biased region" description="Polar residues" evidence="1">
    <location>
        <begin position="166"/>
        <end position="187"/>
    </location>
</feature>
<dbReference type="SUPFAM" id="SSF48464">
    <property type="entry name" value="ENTH/VHS domain"/>
    <property type="match status" value="1"/>
</dbReference>
<proteinExistence type="predicted"/>
<dbReference type="GO" id="GO:0005886">
    <property type="term" value="C:plasma membrane"/>
    <property type="evidence" value="ECO:0007669"/>
    <property type="project" value="TreeGrafter"/>
</dbReference>
<dbReference type="CDD" id="cd03571">
    <property type="entry name" value="ENTH"/>
    <property type="match status" value="1"/>
</dbReference>
<feature type="region of interest" description="Disordered" evidence="1">
    <location>
        <begin position="516"/>
        <end position="555"/>
    </location>
</feature>
<feature type="region of interest" description="Disordered" evidence="1">
    <location>
        <begin position="166"/>
        <end position="279"/>
    </location>
</feature>
<name>A0A3P3YH62_PLABS</name>
<keyword evidence="3" id="KW-0496">Mitochondrion</keyword>
<evidence type="ECO:0000313" key="4">
    <source>
        <dbReference type="Proteomes" id="UP000290189"/>
    </source>
</evidence>
<gene>
    <name evidence="3" type="ORF">PLBR_LOCUS6669</name>
</gene>
<dbReference type="GO" id="GO:0030276">
    <property type="term" value="F:clathrin binding"/>
    <property type="evidence" value="ECO:0007669"/>
    <property type="project" value="TreeGrafter"/>
</dbReference>
<evidence type="ECO:0000313" key="3">
    <source>
        <dbReference type="EMBL" id="SPQ99454.1"/>
    </source>
</evidence>
<evidence type="ECO:0000256" key="1">
    <source>
        <dbReference type="SAM" id="MobiDB-lite"/>
    </source>
</evidence>
<protein>
    <recommendedName>
        <fullName evidence="2">ENTH domain-containing protein</fullName>
    </recommendedName>
</protein>
<dbReference type="Pfam" id="PF01417">
    <property type="entry name" value="ENTH"/>
    <property type="match status" value="1"/>
</dbReference>